<gene>
    <name evidence="1" type="ORF">LCGC14_0088590</name>
</gene>
<comment type="caution">
    <text evidence="1">The sequence shown here is derived from an EMBL/GenBank/DDBJ whole genome shotgun (WGS) entry which is preliminary data.</text>
</comment>
<proteinExistence type="predicted"/>
<name>A0A0F9VIU7_9ZZZZ</name>
<dbReference type="AlphaFoldDB" id="A0A0F9VIU7"/>
<sequence>MTWELANTKQAQKDAKKLVSSGLKQKAQDLLARIAVDPYLKPPPLENLIGCLFTAYQHSTSFGLPSTRRPASCEGAPALESLRIGNSQLRLLGDFLIVSQIPSCRKALC</sequence>
<accession>A0A0F9VIU7</accession>
<reference evidence="1" key="1">
    <citation type="journal article" date="2015" name="Nature">
        <title>Complex archaea that bridge the gap between prokaryotes and eukaryotes.</title>
        <authorList>
            <person name="Spang A."/>
            <person name="Saw J.H."/>
            <person name="Jorgensen S.L."/>
            <person name="Zaremba-Niedzwiedzka K."/>
            <person name="Martijn J."/>
            <person name="Lind A.E."/>
            <person name="van Eijk R."/>
            <person name="Schleper C."/>
            <person name="Guy L."/>
            <person name="Ettema T.J."/>
        </authorList>
    </citation>
    <scope>NUCLEOTIDE SEQUENCE</scope>
</reference>
<dbReference type="SUPFAM" id="SSF143011">
    <property type="entry name" value="RelE-like"/>
    <property type="match status" value="1"/>
</dbReference>
<dbReference type="InterPro" id="IPR035093">
    <property type="entry name" value="RelE/ParE_toxin_dom_sf"/>
</dbReference>
<evidence type="ECO:0000313" key="1">
    <source>
        <dbReference type="EMBL" id="KKO03970.1"/>
    </source>
</evidence>
<organism evidence="1">
    <name type="scientific">marine sediment metagenome</name>
    <dbReference type="NCBI Taxonomy" id="412755"/>
    <lineage>
        <taxon>unclassified sequences</taxon>
        <taxon>metagenomes</taxon>
        <taxon>ecological metagenomes</taxon>
    </lineage>
</organism>
<dbReference type="EMBL" id="LAZR01000024">
    <property type="protein sequence ID" value="KKO03970.1"/>
    <property type="molecule type" value="Genomic_DNA"/>
</dbReference>
<protein>
    <submittedName>
        <fullName evidence="1">Uncharacterized protein</fullName>
    </submittedName>
</protein>